<reference evidence="6" key="1">
    <citation type="submission" date="2020-12" db="EMBL/GenBank/DDBJ databases">
        <title>Genomic characterization of non-nitrogen-fixing Frankia strains.</title>
        <authorList>
            <person name="Carlos-Shanley C."/>
            <person name="Guerra T."/>
            <person name="Hahn D."/>
        </authorList>
    </citation>
    <scope>NUCLEOTIDE SEQUENCE</scope>
    <source>
        <strain evidence="6">CN6</strain>
    </source>
</reference>
<comment type="caution">
    <text evidence="6">The sequence shown here is derived from an EMBL/GenBank/DDBJ whole genome shotgun (WGS) entry which is preliminary data.</text>
</comment>
<accession>A0A937RQ58</accession>
<keyword evidence="2" id="KW-0288">FMN</keyword>
<keyword evidence="7" id="KW-1185">Reference proteome</keyword>
<dbReference type="NCBIfam" id="TIGR03619">
    <property type="entry name" value="F420_Rv2161c"/>
    <property type="match status" value="1"/>
</dbReference>
<evidence type="ECO:0000259" key="5">
    <source>
        <dbReference type="Pfam" id="PF00296"/>
    </source>
</evidence>
<dbReference type="EMBL" id="JAEACQ010000360">
    <property type="protein sequence ID" value="MBL7632950.1"/>
    <property type="molecule type" value="Genomic_DNA"/>
</dbReference>
<dbReference type="Gene3D" id="3.20.20.30">
    <property type="entry name" value="Luciferase-like domain"/>
    <property type="match status" value="1"/>
</dbReference>
<dbReference type="RefSeq" id="WP_203006938.1">
    <property type="nucleotide sequence ID" value="NZ_JADWYU010000032.1"/>
</dbReference>
<evidence type="ECO:0000256" key="3">
    <source>
        <dbReference type="ARBA" id="ARBA00023002"/>
    </source>
</evidence>
<dbReference type="SUPFAM" id="SSF51679">
    <property type="entry name" value="Bacterial luciferase-like"/>
    <property type="match status" value="1"/>
</dbReference>
<dbReference type="InterPro" id="IPR036661">
    <property type="entry name" value="Luciferase-like_sf"/>
</dbReference>
<dbReference type="Pfam" id="PF00296">
    <property type="entry name" value="Bac_luciferase"/>
    <property type="match status" value="1"/>
</dbReference>
<dbReference type="InterPro" id="IPR050172">
    <property type="entry name" value="SsuD_RutA_monooxygenase"/>
</dbReference>
<dbReference type="InterPro" id="IPR019921">
    <property type="entry name" value="Lucif-like_OxRdtase_Rv2161c"/>
</dbReference>
<gene>
    <name evidence="6" type="ORF">I7412_38530</name>
</gene>
<dbReference type="InterPro" id="IPR011251">
    <property type="entry name" value="Luciferase-like_dom"/>
</dbReference>
<proteinExistence type="predicted"/>
<evidence type="ECO:0000313" key="7">
    <source>
        <dbReference type="Proteomes" id="UP000604475"/>
    </source>
</evidence>
<evidence type="ECO:0000313" key="6">
    <source>
        <dbReference type="EMBL" id="MBL7632950.1"/>
    </source>
</evidence>
<protein>
    <submittedName>
        <fullName evidence="6">LLM class F420-dependent oxidoreductase</fullName>
    </submittedName>
</protein>
<dbReference type="PANTHER" id="PTHR42847">
    <property type="entry name" value="ALKANESULFONATE MONOOXYGENASE"/>
    <property type="match status" value="1"/>
</dbReference>
<dbReference type="GO" id="GO:0008726">
    <property type="term" value="F:alkanesulfonate monooxygenase activity"/>
    <property type="evidence" value="ECO:0007669"/>
    <property type="project" value="TreeGrafter"/>
</dbReference>
<name>A0A937RQ58_9ACTN</name>
<dbReference type="PANTHER" id="PTHR42847:SF4">
    <property type="entry name" value="ALKANESULFONATE MONOOXYGENASE-RELATED"/>
    <property type="match status" value="1"/>
</dbReference>
<dbReference type="GO" id="GO:0046306">
    <property type="term" value="P:alkanesulfonate catabolic process"/>
    <property type="evidence" value="ECO:0007669"/>
    <property type="project" value="TreeGrafter"/>
</dbReference>
<keyword evidence="3" id="KW-0560">Oxidoreductase</keyword>
<organism evidence="6 7">
    <name type="scientific">Frankia nepalensis</name>
    <dbReference type="NCBI Taxonomy" id="1836974"/>
    <lineage>
        <taxon>Bacteria</taxon>
        <taxon>Bacillati</taxon>
        <taxon>Actinomycetota</taxon>
        <taxon>Actinomycetes</taxon>
        <taxon>Frankiales</taxon>
        <taxon>Frankiaceae</taxon>
        <taxon>Frankia</taxon>
    </lineage>
</organism>
<dbReference type="AlphaFoldDB" id="A0A937RQ58"/>
<evidence type="ECO:0000256" key="2">
    <source>
        <dbReference type="ARBA" id="ARBA00022643"/>
    </source>
</evidence>
<evidence type="ECO:0000256" key="1">
    <source>
        <dbReference type="ARBA" id="ARBA00022630"/>
    </source>
</evidence>
<dbReference type="Proteomes" id="UP000604475">
    <property type="component" value="Unassembled WGS sequence"/>
</dbReference>
<evidence type="ECO:0000256" key="4">
    <source>
        <dbReference type="ARBA" id="ARBA00023033"/>
    </source>
</evidence>
<keyword evidence="1" id="KW-0285">Flavoprotein</keyword>
<feature type="domain" description="Luciferase-like" evidence="5">
    <location>
        <begin position="12"/>
        <end position="233"/>
    </location>
</feature>
<keyword evidence="4" id="KW-0503">Monooxygenase</keyword>
<sequence>MRLGVTFPQNELASDPDALRRFAMAAEQLGYDHLLLYDHVVGAVHGVDRQPPLPERSYHEKDPFHDPLVAFGYLAAVTRRIELVTGILILPQRQTVLVARQAADVALFSEGRLRLGVGIGYNAVEYHALGQEWATRGRRLDEQIPYLRRLWSGEPQQFSGRFDQIDRAALCPPPNGPIPIWLGGSSEAAFRRAARLADGFIFGYGLREDATLAWQRVQELLRAQRRAPEDFRALFNLLPNEPGSWLGQTVAALPRLRDAGATDVAVTSARNGLTTLDQHLDFIAEMKQRADAVLG</sequence>